<evidence type="ECO:0000313" key="2">
    <source>
        <dbReference type="Proteomes" id="UP000001075"/>
    </source>
</evidence>
<accession>G3H4U9</accession>
<dbReference type="AlphaFoldDB" id="G3H4U9"/>
<protein>
    <submittedName>
        <fullName evidence="1">Uncharacterized protein</fullName>
    </submittedName>
</protein>
<evidence type="ECO:0000313" key="1">
    <source>
        <dbReference type="EMBL" id="EGV95326.1"/>
    </source>
</evidence>
<sequence length="73" mass="7983">MVALSGKVVEPWDQNLAGSGPLSGDPWLDGSLPPDCSCQFPLLLWEAPSTDTVSTELQARPFFFMLFQDIPSQ</sequence>
<proteinExistence type="predicted"/>
<dbReference type="InParanoid" id="G3H4U9"/>
<dbReference type="EMBL" id="JH000147">
    <property type="protein sequence ID" value="EGV95326.1"/>
    <property type="molecule type" value="Genomic_DNA"/>
</dbReference>
<dbReference type="Proteomes" id="UP000001075">
    <property type="component" value="Unassembled WGS sequence"/>
</dbReference>
<reference evidence="2" key="1">
    <citation type="journal article" date="2011" name="Nat. Biotechnol.">
        <title>The genomic sequence of the Chinese hamster ovary (CHO)-K1 cell line.</title>
        <authorList>
            <person name="Xu X."/>
            <person name="Nagarajan H."/>
            <person name="Lewis N.E."/>
            <person name="Pan S."/>
            <person name="Cai Z."/>
            <person name="Liu X."/>
            <person name="Chen W."/>
            <person name="Xie M."/>
            <person name="Wang W."/>
            <person name="Hammond S."/>
            <person name="Andersen M.R."/>
            <person name="Neff N."/>
            <person name="Passarelli B."/>
            <person name="Koh W."/>
            <person name="Fan H.C."/>
            <person name="Wang J."/>
            <person name="Gui Y."/>
            <person name="Lee K.H."/>
            <person name="Betenbaugh M.J."/>
            <person name="Quake S.R."/>
            <person name="Famili I."/>
            <person name="Palsson B.O."/>
            <person name="Wang J."/>
        </authorList>
    </citation>
    <scope>NUCLEOTIDE SEQUENCE [LARGE SCALE GENOMIC DNA]</scope>
    <source>
        <strain evidence="2">CHO K1 cell line</strain>
    </source>
</reference>
<organism evidence="1 2">
    <name type="scientific">Cricetulus griseus</name>
    <name type="common">Chinese hamster</name>
    <name type="synonym">Cricetulus barabensis griseus</name>
    <dbReference type="NCBI Taxonomy" id="10029"/>
    <lineage>
        <taxon>Eukaryota</taxon>
        <taxon>Metazoa</taxon>
        <taxon>Chordata</taxon>
        <taxon>Craniata</taxon>
        <taxon>Vertebrata</taxon>
        <taxon>Euteleostomi</taxon>
        <taxon>Mammalia</taxon>
        <taxon>Eutheria</taxon>
        <taxon>Euarchontoglires</taxon>
        <taxon>Glires</taxon>
        <taxon>Rodentia</taxon>
        <taxon>Myomorpha</taxon>
        <taxon>Muroidea</taxon>
        <taxon>Cricetidae</taxon>
        <taxon>Cricetinae</taxon>
        <taxon>Cricetulus</taxon>
    </lineage>
</organism>
<gene>
    <name evidence="1" type="ORF">I79_005312</name>
</gene>
<name>G3H4U9_CRIGR</name>